<feature type="compositionally biased region" description="Basic residues" evidence="1">
    <location>
        <begin position="374"/>
        <end position="385"/>
    </location>
</feature>
<dbReference type="Proteomes" id="UP001063166">
    <property type="component" value="Unassembled WGS sequence"/>
</dbReference>
<feature type="compositionally biased region" description="Acidic residues" evidence="1">
    <location>
        <begin position="389"/>
        <end position="407"/>
    </location>
</feature>
<accession>A0A9P3PNU5</accession>
<feature type="region of interest" description="Disordered" evidence="1">
    <location>
        <begin position="346"/>
        <end position="419"/>
    </location>
</feature>
<sequence>MENAPLEQVDQPSTHATRNPSKKIIPPRANYRKQSAAERATSNVRRALKREKKAALKQDIAAFVEERDRRAAELAVKYSQKSKKMCEMLSGALLIKEKRRVNTWNALVSRRGKELNEGCAEGDRYTLGDIQETVRREIDEGKYLKVDDDELRQELEEMRELKTKGARSSNRAAAVDYNAACRRIHDELGNLHERCGTMAFAFMTRGHVNDTIAPGWIESEGSIAFVREVLDITPAELMRKFELWACAKDRTKTFDSLASLRTECMNLIIGGLQKILKLSNVVMHYEKYETDVVERYGVLLRGWPEGLQFRSPAKITNFQDARMLREALLAGECMWIKLTRQEKDDRTKARQAKIASGAIQVKKRKKRSDAGKPRGPKKTGQKRKRGQAEDNEAEGEDFSEGAEASEDEGARPKKKHAHI</sequence>
<feature type="region of interest" description="Disordered" evidence="1">
    <location>
        <begin position="1"/>
        <end position="44"/>
    </location>
</feature>
<feature type="compositionally biased region" description="Polar residues" evidence="1">
    <location>
        <begin position="10"/>
        <end position="19"/>
    </location>
</feature>
<evidence type="ECO:0000256" key="1">
    <source>
        <dbReference type="SAM" id="MobiDB-lite"/>
    </source>
</evidence>
<keyword evidence="3" id="KW-1185">Reference proteome</keyword>
<evidence type="ECO:0000313" key="2">
    <source>
        <dbReference type="EMBL" id="GLB38701.1"/>
    </source>
</evidence>
<protein>
    <submittedName>
        <fullName evidence="2">Uncharacterized protein</fullName>
    </submittedName>
</protein>
<dbReference type="EMBL" id="BRPK01000005">
    <property type="protein sequence ID" value="GLB38701.1"/>
    <property type="molecule type" value="Genomic_DNA"/>
</dbReference>
<comment type="caution">
    <text evidence="2">The sequence shown here is derived from an EMBL/GenBank/DDBJ whole genome shotgun (WGS) entry which is preliminary data.</text>
</comment>
<name>A0A9P3PNU5_LYOSH</name>
<proteinExistence type="predicted"/>
<dbReference type="OrthoDB" id="3247681at2759"/>
<gene>
    <name evidence="2" type="ORF">LshimejAT787_0505660</name>
</gene>
<evidence type="ECO:0000313" key="3">
    <source>
        <dbReference type="Proteomes" id="UP001063166"/>
    </source>
</evidence>
<organism evidence="2 3">
    <name type="scientific">Lyophyllum shimeji</name>
    <name type="common">Hon-shimeji</name>
    <name type="synonym">Tricholoma shimeji</name>
    <dbReference type="NCBI Taxonomy" id="47721"/>
    <lineage>
        <taxon>Eukaryota</taxon>
        <taxon>Fungi</taxon>
        <taxon>Dikarya</taxon>
        <taxon>Basidiomycota</taxon>
        <taxon>Agaricomycotina</taxon>
        <taxon>Agaricomycetes</taxon>
        <taxon>Agaricomycetidae</taxon>
        <taxon>Agaricales</taxon>
        <taxon>Tricholomatineae</taxon>
        <taxon>Lyophyllaceae</taxon>
        <taxon>Lyophyllum</taxon>
    </lineage>
</organism>
<dbReference type="AlphaFoldDB" id="A0A9P3PNU5"/>
<reference evidence="2" key="1">
    <citation type="submission" date="2022-07" db="EMBL/GenBank/DDBJ databases">
        <title>The genome of Lyophyllum shimeji provides insight into the initial evolution of ectomycorrhizal fungal genome.</title>
        <authorList>
            <person name="Kobayashi Y."/>
            <person name="Shibata T."/>
            <person name="Hirakawa H."/>
            <person name="Shigenobu S."/>
            <person name="Nishiyama T."/>
            <person name="Yamada A."/>
            <person name="Hasebe M."/>
            <person name="Kawaguchi M."/>
        </authorList>
    </citation>
    <scope>NUCLEOTIDE SEQUENCE</scope>
    <source>
        <strain evidence="2">AT787</strain>
    </source>
</reference>